<dbReference type="Proteomes" id="UP000494329">
    <property type="component" value="Unassembled WGS sequence"/>
</dbReference>
<accession>A0A6J5CUS2</accession>
<dbReference type="RefSeq" id="WP_175108695.1">
    <property type="nucleotide sequence ID" value="NZ_CADIKF010000001.1"/>
</dbReference>
<dbReference type="EMBL" id="CADIKF010000001">
    <property type="protein sequence ID" value="CAB3745708.1"/>
    <property type="molecule type" value="Genomic_DNA"/>
</dbReference>
<sequence>METSKTEGVVREAVGNAQETLGDALGDAGMQMSGKAKELCGKAQQLCADTAAVARDSMIEKPLATLAATVAVGFALGVLWSWNRSDAANDRTARRR</sequence>
<reference evidence="4 5" key="1">
    <citation type="submission" date="2020-04" db="EMBL/GenBank/DDBJ databases">
        <authorList>
            <person name="De Canck E."/>
        </authorList>
    </citation>
    <scope>NUCLEOTIDE SEQUENCE [LARGE SCALE GENOMIC DNA]</scope>
    <source>
        <strain evidence="4 5">LMG 29739</strain>
    </source>
</reference>
<proteinExistence type="inferred from homology"/>
<feature type="transmembrane region" description="Helical" evidence="2">
    <location>
        <begin position="63"/>
        <end position="82"/>
    </location>
</feature>
<dbReference type="InterPro" id="IPR008462">
    <property type="entry name" value="CsbD"/>
</dbReference>
<keyword evidence="2" id="KW-0812">Transmembrane</keyword>
<dbReference type="InterPro" id="IPR036629">
    <property type="entry name" value="YjbJ_sf"/>
</dbReference>
<protein>
    <recommendedName>
        <fullName evidence="3">CsbD-like domain-containing protein</fullName>
    </recommendedName>
</protein>
<evidence type="ECO:0000259" key="3">
    <source>
        <dbReference type="Pfam" id="PF05532"/>
    </source>
</evidence>
<gene>
    <name evidence="4" type="ORF">LMG29739_00005</name>
</gene>
<evidence type="ECO:0000313" key="5">
    <source>
        <dbReference type="Proteomes" id="UP000494329"/>
    </source>
</evidence>
<evidence type="ECO:0000256" key="1">
    <source>
        <dbReference type="ARBA" id="ARBA00009129"/>
    </source>
</evidence>
<keyword evidence="5" id="KW-1185">Reference proteome</keyword>
<comment type="similarity">
    <text evidence="1">Belongs to the UPF0337 (CsbD) family.</text>
</comment>
<keyword evidence="2" id="KW-0472">Membrane</keyword>
<evidence type="ECO:0000313" key="4">
    <source>
        <dbReference type="EMBL" id="CAB3745708.1"/>
    </source>
</evidence>
<dbReference type="SUPFAM" id="SSF69047">
    <property type="entry name" value="Hypothetical protein YjbJ"/>
    <property type="match status" value="1"/>
</dbReference>
<evidence type="ECO:0000256" key="2">
    <source>
        <dbReference type="SAM" id="Phobius"/>
    </source>
</evidence>
<keyword evidence="2" id="KW-1133">Transmembrane helix</keyword>
<dbReference type="Pfam" id="PF05532">
    <property type="entry name" value="CsbD"/>
    <property type="match status" value="1"/>
</dbReference>
<dbReference type="AlphaFoldDB" id="A0A6J5CUS2"/>
<organism evidence="4 5">
    <name type="scientific">Paraburkholderia solisilvae</name>
    <dbReference type="NCBI Taxonomy" id="624376"/>
    <lineage>
        <taxon>Bacteria</taxon>
        <taxon>Pseudomonadati</taxon>
        <taxon>Pseudomonadota</taxon>
        <taxon>Betaproteobacteria</taxon>
        <taxon>Burkholderiales</taxon>
        <taxon>Burkholderiaceae</taxon>
        <taxon>Paraburkholderia</taxon>
    </lineage>
</organism>
<feature type="domain" description="CsbD-like" evidence="3">
    <location>
        <begin position="5"/>
        <end position="51"/>
    </location>
</feature>
<dbReference type="Gene3D" id="1.10.1470.10">
    <property type="entry name" value="YjbJ"/>
    <property type="match status" value="1"/>
</dbReference>
<name>A0A6J5CUS2_9BURK</name>